<protein>
    <recommendedName>
        <fullName evidence="2">NAD-dependent epimerase/dehydratase domain-containing protein</fullName>
    </recommendedName>
</protein>
<sequence length="297" mass="33640">MAKILLLGSKGWIGGQLLHLIQKHLNIEICYESNVRADNIKMLTTELDTLHPTHVISCIGRTHGTIDSTIIHTIDYLEYPGKLTENVRDNLYSPMILAKLCTDRGIHLTYLGTGCIFEYDSAHINGFDEEAAPNFFGSSYSIIKGFTDQLMCLYEESVLNVRIRMPITAAPSPRDFITKIAKYEKICSMPNSMTVLDELLPIMLDMALQRRTGTINLTNPGTISHEEILQMYKTLVDPTKSWQTMSYEEQSLLLKSKRSNNELNTSKLIHWYPQVTNIHTAVYKALQARVALFTHSA</sequence>
<evidence type="ECO:0000313" key="1">
    <source>
        <dbReference type="EMBL" id="QHT89908.1"/>
    </source>
</evidence>
<dbReference type="AlphaFoldDB" id="A0A6C0IA50"/>
<dbReference type="GO" id="GO:0006556">
    <property type="term" value="P:S-adenosylmethionine biosynthetic process"/>
    <property type="evidence" value="ECO:0007669"/>
    <property type="project" value="TreeGrafter"/>
</dbReference>
<dbReference type="InterPro" id="IPR036291">
    <property type="entry name" value="NAD(P)-bd_dom_sf"/>
</dbReference>
<dbReference type="Gene3D" id="3.40.50.720">
    <property type="entry name" value="NAD(P)-binding Rossmann-like Domain"/>
    <property type="match status" value="1"/>
</dbReference>
<dbReference type="SUPFAM" id="SSF51735">
    <property type="entry name" value="NAD(P)-binding Rossmann-fold domains"/>
    <property type="match status" value="1"/>
</dbReference>
<dbReference type="InterPro" id="IPR005913">
    <property type="entry name" value="dTDP_dehydrorham_reduct"/>
</dbReference>
<evidence type="ECO:0008006" key="2">
    <source>
        <dbReference type="Google" id="ProtNLM"/>
    </source>
</evidence>
<accession>A0A6C0IA50</accession>
<organism evidence="1">
    <name type="scientific">viral metagenome</name>
    <dbReference type="NCBI Taxonomy" id="1070528"/>
    <lineage>
        <taxon>unclassified sequences</taxon>
        <taxon>metagenomes</taxon>
        <taxon>organismal metagenomes</taxon>
    </lineage>
</organism>
<proteinExistence type="predicted"/>
<dbReference type="EMBL" id="MN740152">
    <property type="protein sequence ID" value="QHT89908.1"/>
    <property type="molecule type" value="Genomic_DNA"/>
</dbReference>
<dbReference type="PANTHER" id="PTHR10491:SF4">
    <property type="entry name" value="METHIONINE ADENOSYLTRANSFERASE 2 SUBUNIT BETA"/>
    <property type="match status" value="1"/>
</dbReference>
<dbReference type="GO" id="GO:0048270">
    <property type="term" value="F:methionine adenosyltransferase regulator activity"/>
    <property type="evidence" value="ECO:0007669"/>
    <property type="project" value="TreeGrafter"/>
</dbReference>
<dbReference type="PANTHER" id="PTHR10491">
    <property type="entry name" value="DTDP-4-DEHYDRORHAMNOSE REDUCTASE"/>
    <property type="match status" value="1"/>
</dbReference>
<name>A0A6C0IA50_9ZZZZ</name>
<dbReference type="GO" id="GO:0048269">
    <property type="term" value="C:methionine adenosyltransferase complex"/>
    <property type="evidence" value="ECO:0007669"/>
    <property type="project" value="TreeGrafter"/>
</dbReference>
<reference evidence="1" key="1">
    <citation type="journal article" date="2020" name="Nature">
        <title>Giant virus diversity and host interactions through global metagenomics.</title>
        <authorList>
            <person name="Schulz F."/>
            <person name="Roux S."/>
            <person name="Paez-Espino D."/>
            <person name="Jungbluth S."/>
            <person name="Walsh D.A."/>
            <person name="Denef V.J."/>
            <person name="McMahon K.D."/>
            <person name="Konstantinidis K.T."/>
            <person name="Eloe-Fadrosh E.A."/>
            <person name="Kyrpides N.C."/>
            <person name="Woyke T."/>
        </authorList>
    </citation>
    <scope>NUCLEOTIDE SEQUENCE</scope>
    <source>
        <strain evidence="1">GVMAG-M-3300023184-62</strain>
    </source>
</reference>